<evidence type="ECO:0000256" key="3">
    <source>
        <dbReference type="PROSITE-ProRule" id="PRU01091"/>
    </source>
</evidence>
<dbReference type="InterPro" id="IPR058852">
    <property type="entry name" value="HTH_77"/>
</dbReference>
<dbReference type="Gene3D" id="1.25.40.10">
    <property type="entry name" value="Tetratricopeptide repeat domain"/>
    <property type="match status" value="2"/>
</dbReference>
<dbReference type="InterPro" id="IPR016032">
    <property type="entry name" value="Sig_transdc_resp-reg_C-effctor"/>
</dbReference>
<dbReference type="SMART" id="SM01043">
    <property type="entry name" value="BTAD"/>
    <property type="match status" value="1"/>
</dbReference>
<evidence type="ECO:0000259" key="5">
    <source>
        <dbReference type="PROSITE" id="PS51755"/>
    </source>
</evidence>
<reference evidence="6 7" key="1">
    <citation type="journal article" date="2019" name="Int. J. Syst. Evol. Microbiol.">
        <title>The Global Catalogue of Microorganisms (GCM) 10K type strain sequencing project: providing services to taxonomists for standard genome sequencing and annotation.</title>
        <authorList>
            <consortium name="The Broad Institute Genomics Platform"/>
            <consortium name="The Broad Institute Genome Sequencing Center for Infectious Disease"/>
            <person name="Wu L."/>
            <person name="Ma J."/>
        </authorList>
    </citation>
    <scope>NUCLEOTIDE SEQUENCE [LARGE SCALE GENOMIC DNA]</scope>
    <source>
        <strain evidence="6 7">JCM 16014</strain>
    </source>
</reference>
<protein>
    <recommendedName>
        <fullName evidence="5">OmpR/PhoB-type domain-containing protein</fullName>
    </recommendedName>
</protein>
<keyword evidence="2 3" id="KW-0238">DNA-binding</keyword>
<dbReference type="SUPFAM" id="SSF46894">
    <property type="entry name" value="C-terminal effector domain of the bipartite response regulators"/>
    <property type="match status" value="1"/>
</dbReference>
<dbReference type="SMART" id="SM00862">
    <property type="entry name" value="Trans_reg_C"/>
    <property type="match status" value="1"/>
</dbReference>
<dbReference type="Pfam" id="PF13401">
    <property type="entry name" value="AAA_22"/>
    <property type="match status" value="1"/>
</dbReference>
<evidence type="ECO:0000313" key="6">
    <source>
        <dbReference type="EMBL" id="GAA2046917.1"/>
    </source>
</evidence>
<proteinExistence type="inferred from homology"/>
<dbReference type="Pfam" id="PF25872">
    <property type="entry name" value="HTH_77"/>
    <property type="match status" value="1"/>
</dbReference>
<dbReference type="PRINTS" id="PR00364">
    <property type="entry name" value="DISEASERSIST"/>
</dbReference>
<evidence type="ECO:0000256" key="2">
    <source>
        <dbReference type="ARBA" id="ARBA00023125"/>
    </source>
</evidence>
<keyword evidence="7" id="KW-1185">Reference proteome</keyword>
<comment type="similarity">
    <text evidence="1">Belongs to the AfsR/DnrI/RedD regulatory family.</text>
</comment>
<feature type="compositionally biased region" description="Low complexity" evidence="4">
    <location>
        <begin position="486"/>
        <end position="506"/>
    </location>
</feature>
<feature type="DNA-binding region" description="OmpR/PhoB-type" evidence="3">
    <location>
        <begin position="1"/>
        <end position="93"/>
    </location>
</feature>
<dbReference type="CDD" id="cd15831">
    <property type="entry name" value="BTAD"/>
    <property type="match status" value="1"/>
</dbReference>
<dbReference type="SUPFAM" id="SSF48452">
    <property type="entry name" value="TPR-like"/>
    <property type="match status" value="2"/>
</dbReference>
<dbReference type="InterPro" id="IPR005158">
    <property type="entry name" value="BTAD"/>
</dbReference>
<dbReference type="EMBL" id="BAAAQN010000042">
    <property type="protein sequence ID" value="GAA2046917.1"/>
    <property type="molecule type" value="Genomic_DNA"/>
</dbReference>
<dbReference type="InterPro" id="IPR001867">
    <property type="entry name" value="OmpR/PhoB-type_DNA-bd"/>
</dbReference>
<evidence type="ECO:0000256" key="1">
    <source>
        <dbReference type="ARBA" id="ARBA00005820"/>
    </source>
</evidence>
<dbReference type="InterPro" id="IPR049945">
    <property type="entry name" value="AAA_22"/>
</dbReference>
<dbReference type="SUPFAM" id="SSF52540">
    <property type="entry name" value="P-loop containing nucleoside triphosphate hydrolases"/>
    <property type="match status" value="1"/>
</dbReference>
<dbReference type="CDD" id="cd00383">
    <property type="entry name" value="trans_reg_C"/>
    <property type="match status" value="1"/>
</dbReference>
<sequence length="1166" mass="124702">MPLTVSLLGPLEVRVDGAPVTLGGARLRTLISRLALDPGRVVTATSLIDALWNDEPPEGAANALQSLISRVRKSLGDPALLASTPGGGYRLAIAPESVDAVRFESLFRSGREALRADDPSAARQTLREALTLWRGPALADVADAPFATAPAARLDELRLAALVDRLDAELRLGQAAEALAELEALTAEHPLRENIAALHVKALYAVGRQAEALAVYEHVRRALADQLGIDPSKELAEVHLAVLRNDPALAPAPSEAAPKTNLKSRLTSFVGRDEEVKRIGKLLETSRLVTLVGPGGAGKTRLASETAQRAVERFPDGAWLVELAPVTDPNEVPQAVLSALGLRETRVITNNSSPTAAAAIMRGGAMGHLIEGLAEKRILVILDNCEHLVGAAADLAETLLGHAPGLRVLATSREPLVIDGETIFAVPPLALPEAADQDRFQQRKAEAGYLAAVGEHDAGASDGAPTDPRRGDSYQGSASVPGRNGAAPAPGEAAAPSSSRPSPIAALHSGPAPTPLSVADTLLAYPAVRLFADRAAAVDPDFTVDADTLPDVIRICRSLDGLPLAIELAAARLRTLPLHQIAGRLGDRFRLLTGGSRTAMPRHQTLRAVVAWSWELLSPDERDLAERLAVFPGGVTAEAAAAVSPGLDPDTAFDLLSALVDKSLLQTVLTEPGQEPRFRMLETLREYGADRLNETGRLAEVRRAHARFFRDLVETAEPHLRRSEQMVWLKRLNAERDNILAALRFAAADEDADTAVRIAAGMTWYWAMGDQNQEGKVWLRVALDVPGDSPPEQHAIVTVLEMVTTMFEENRWTEVPAMERKVAAVIAAVPTRNHPLLALAAVIGPMLADDAPRLAEAVAANADHPDPWVGAMLHMMQGMSEENAGRRSVVRSDLEQARRVFGELGDRWGLSACLNSLAALAITDGDDATALELQNEALELISEINAFTDAAQIQIGRAHLLGRIGQHEQARQLLEEVLDAGRRSGSGMTALVALLGLVEHHRRLGERELAEHYMRETDAEYASGWEGPPQMLSIREGLRAMLALDIGNTDTARRALANALQFSAVARDMPVQSRVATGTARYARVSGDTALAARLLGASEEMLGAVDRSDQERLALIAEIGGEPGYEAWYAEGKNGVRQENQVLLAHTLGLAADDLGKLPDQTLRP</sequence>
<organism evidence="6 7">
    <name type="scientific">Catenulispora yoronensis</name>
    <dbReference type="NCBI Taxonomy" id="450799"/>
    <lineage>
        <taxon>Bacteria</taxon>
        <taxon>Bacillati</taxon>
        <taxon>Actinomycetota</taxon>
        <taxon>Actinomycetes</taxon>
        <taxon>Catenulisporales</taxon>
        <taxon>Catenulisporaceae</taxon>
        <taxon>Catenulispora</taxon>
    </lineage>
</organism>
<feature type="domain" description="OmpR/PhoB-type" evidence="5">
    <location>
        <begin position="1"/>
        <end position="93"/>
    </location>
</feature>
<dbReference type="RefSeq" id="WP_344668983.1">
    <property type="nucleotide sequence ID" value="NZ_BAAAQN010000042.1"/>
</dbReference>
<evidence type="ECO:0000256" key="4">
    <source>
        <dbReference type="SAM" id="MobiDB-lite"/>
    </source>
</evidence>
<dbReference type="InterPro" id="IPR036388">
    <property type="entry name" value="WH-like_DNA-bd_sf"/>
</dbReference>
<gene>
    <name evidence="6" type="ORF">GCM10009839_59470</name>
</gene>
<dbReference type="InterPro" id="IPR027417">
    <property type="entry name" value="P-loop_NTPase"/>
</dbReference>
<dbReference type="Gene3D" id="3.40.50.300">
    <property type="entry name" value="P-loop containing nucleotide triphosphate hydrolases"/>
    <property type="match status" value="1"/>
</dbReference>
<accession>A0ABN2UZY1</accession>
<dbReference type="Pfam" id="PF03704">
    <property type="entry name" value="BTAD"/>
    <property type="match status" value="1"/>
</dbReference>
<dbReference type="PROSITE" id="PS51755">
    <property type="entry name" value="OMPR_PHOB"/>
    <property type="match status" value="1"/>
</dbReference>
<comment type="caution">
    <text evidence="6">The sequence shown here is derived from an EMBL/GenBank/DDBJ whole genome shotgun (WGS) entry which is preliminary data.</text>
</comment>
<dbReference type="PANTHER" id="PTHR47691">
    <property type="entry name" value="REGULATOR-RELATED"/>
    <property type="match status" value="1"/>
</dbReference>
<dbReference type="Gene3D" id="1.10.10.10">
    <property type="entry name" value="Winged helix-like DNA-binding domain superfamily/Winged helix DNA-binding domain"/>
    <property type="match status" value="1"/>
</dbReference>
<dbReference type="Proteomes" id="UP001500751">
    <property type="component" value="Unassembled WGS sequence"/>
</dbReference>
<name>A0ABN2UZY1_9ACTN</name>
<dbReference type="InterPro" id="IPR011990">
    <property type="entry name" value="TPR-like_helical_dom_sf"/>
</dbReference>
<dbReference type="PANTHER" id="PTHR47691:SF3">
    <property type="entry name" value="HTH-TYPE TRANSCRIPTIONAL REGULATOR RV0890C-RELATED"/>
    <property type="match status" value="1"/>
</dbReference>
<dbReference type="Pfam" id="PF00486">
    <property type="entry name" value="Trans_reg_C"/>
    <property type="match status" value="1"/>
</dbReference>
<feature type="region of interest" description="Disordered" evidence="4">
    <location>
        <begin position="454"/>
        <end position="509"/>
    </location>
</feature>
<evidence type="ECO:0000313" key="7">
    <source>
        <dbReference type="Proteomes" id="UP001500751"/>
    </source>
</evidence>